<dbReference type="CDD" id="cd00146">
    <property type="entry name" value="PKD"/>
    <property type="match status" value="1"/>
</dbReference>
<feature type="signal peptide" evidence="1">
    <location>
        <begin position="1"/>
        <end position="26"/>
    </location>
</feature>
<keyword evidence="1" id="KW-0732">Signal</keyword>
<dbReference type="PROSITE" id="PS50093">
    <property type="entry name" value="PKD"/>
    <property type="match status" value="3"/>
</dbReference>
<dbReference type="RefSeq" id="WP_187467846.1">
    <property type="nucleotide sequence ID" value="NZ_JACSIT010000141.1"/>
</dbReference>
<comment type="caution">
    <text evidence="3">The sequence shown here is derived from an EMBL/GenBank/DDBJ whole genome shotgun (WGS) entry which is preliminary data.</text>
</comment>
<keyword evidence="4" id="KW-1185">Reference proteome</keyword>
<protein>
    <submittedName>
        <fullName evidence="3">Gliding motility-associated C-terminal domain-containing protein</fullName>
    </submittedName>
</protein>
<dbReference type="InterPro" id="IPR022409">
    <property type="entry name" value="PKD/Chitinase_dom"/>
</dbReference>
<organism evidence="3 4">
    <name type="scientific">Neolewinella lacunae</name>
    <dbReference type="NCBI Taxonomy" id="1517758"/>
    <lineage>
        <taxon>Bacteria</taxon>
        <taxon>Pseudomonadati</taxon>
        <taxon>Bacteroidota</taxon>
        <taxon>Saprospiria</taxon>
        <taxon>Saprospirales</taxon>
        <taxon>Lewinellaceae</taxon>
        <taxon>Neolewinella</taxon>
    </lineage>
</organism>
<evidence type="ECO:0000259" key="2">
    <source>
        <dbReference type="PROSITE" id="PS50093"/>
    </source>
</evidence>
<feature type="chain" id="PRO_5036780602" evidence="1">
    <location>
        <begin position="27"/>
        <end position="1630"/>
    </location>
</feature>
<name>A0A923PNT2_9BACT</name>
<sequence length="1630" mass="173439">MKPSTSLCRMAFLACLGLLFSGALLAQDPNLSFSIVNGDFTRCAQDSLVRINIVPDPARTFSTVRLFWDGDNVPPVVITNPAQLTRSFTYSFPELFDECDYSDACISRQVYGSCFLIEVVAQYTDGTSENVSRRIGFQKPPEPAFTLPMVSCTGTMLDLLNLTCPGNDTSMTYLWTLPDGSTSRDFEISYAFDEVGPQTFTLSATNLCGTRAVSRTIDIVEAPSVVGTPDSNVIVGPDNDFRVCLAGESCIRLNGSASTGIDSWRWTVNNGSGVTIEDPDALITRVCFTTPGERTFTLTGRNSSCNETQTHPCPITVVRGETLTLNPQPDACPSLAYTPTPGVDPNATYFIDGAVVTTFPFTMSARATPYVIRAEKTTECGFLVVTDTLFVDAAIQPTLVMPNNGAAFCPDTGLVAIQVSDAGGRWTPAVGLVIRNGEAFFDQSAAPGDYTFTYTLGQGACERSLTVNLRLEDSALQLPPDFFICVSSPPVSLMPMPNDGTLGGTGVDNLARTFSPAGLSPGTYAIAYQRENLVTGCTEAGSWNAEVVAEPTLNTGGPISVCNTDQTIDLLASAPGFSFSPAFGQLSFVGRGIVDGAAGTYRPANLAVGEVDTVLISVADPRTPELCATTDTLFVTITEIVQPNAGADTIICGGGGTYALGDPGAGRWSGPGAATDGTLNLSAVAPGTYRYTLTLGEGFCASQDEVTVTIAPGNGVTVAEPVAFLCDTAAMLLLPSVSPGLGGVWTGDLPINATSINVSGATPGTYNFQYTVADLPAGCNSADFRVELLAQPSTTLSGDAVACNDGSCVTFLAGGTPADTYRWRTSDGLNSSGASICHQFPQAGDYTVTVVGERRHPTNNTVLCSSAPASTSVRVLDPPEPATINIATDTLCPGEELLLSFTPPPAAALQNLEYEWRYGDTAFVATGPTLVSFPSPLEDTTFLISLNTLGTCGRAQSSFELVLRANPVANIGVVYPENCSGSELILTNLATGTLDAVAWSSSDGQQFTSFQPPVLRPVTGDVARTITYTLEVGNACRNDRSSVDVTVEPTNIRALPAFTDTTVCVGQPFIVNNISTPGTRVEYVFSDGRRFASDSVAVVFDAPGPIAFTIYAYGCGYDSSRWTGRVLPSPALALTAPSFVCPYAPFAYHLQSDAASTLLYFGDGDSTRQNLGNHFYAPSAAPLLLRYTATSSEGCRAEGSQTVQVLPQPTAAIVPPDTLCANQPQVFLSAGSGGQSCRWLFGDGQGSDGCEVEHAYAQDGLYSVQLIYTSSQGCADTAFAPAFVRPTPDIRLNLTYDSTRCGPTQVLFQYEGNLQQASSFLLLPGDGSDPLTSLNPTHRYDTSGQITARLWTGFDGLCYADTEVSFHLRQYPRARTQVQDTRCEAGEVVAVAIRTENPEDLIMGSGPEGYFSAGRNQFNLRTPGNYLFEVVSPDGCDTLIDFRLDPVRPLELSTIPNTSIPLGDSIRLHSEVNSLNTLFSWTPGASLSDSSALSPWARPLRGTLYLLEALDTLTGCSRQDSVFIGVLQETDIFVPTAFSPNGDGTNDDLRIFPRVSVARIDAIRIYSRWGNLVFEQTPDQGPITINTPLWDGRFNGRLVNPAVFVYTIEYENVRGERKVQAGEVLVLGEE</sequence>
<dbReference type="EMBL" id="JACSIT010000141">
    <property type="protein sequence ID" value="MBC6995825.1"/>
    <property type="molecule type" value="Genomic_DNA"/>
</dbReference>
<dbReference type="InterPro" id="IPR013783">
    <property type="entry name" value="Ig-like_fold"/>
</dbReference>
<reference evidence="3" key="1">
    <citation type="submission" date="2020-08" db="EMBL/GenBank/DDBJ databases">
        <title>Lewinella bacteria from marine environments.</title>
        <authorList>
            <person name="Zhong Y."/>
        </authorList>
    </citation>
    <scope>NUCLEOTIDE SEQUENCE</scope>
    <source>
        <strain evidence="3">KCTC 42187</strain>
    </source>
</reference>
<dbReference type="Pfam" id="PF18911">
    <property type="entry name" value="PKD_4"/>
    <property type="match status" value="1"/>
</dbReference>
<dbReference type="Gene3D" id="2.60.40.10">
    <property type="entry name" value="Immunoglobulins"/>
    <property type="match status" value="4"/>
</dbReference>
<feature type="domain" description="PKD" evidence="2">
    <location>
        <begin position="815"/>
        <end position="850"/>
    </location>
</feature>
<dbReference type="InterPro" id="IPR000601">
    <property type="entry name" value="PKD_dom"/>
</dbReference>
<proteinExistence type="predicted"/>
<accession>A0A923PNT2</accession>
<feature type="domain" description="PKD" evidence="2">
    <location>
        <begin position="166"/>
        <end position="219"/>
    </location>
</feature>
<evidence type="ECO:0000313" key="3">
    <source>
        <dbReference type="EMBL" id="MBC6995825.1"/>
    </source>
</evidence>
<dbReference type="InterPro" id="IPR035986">
    <property type="entry name" value="PKD_dom_sf"/>
</dbReference>
<dbReference type="SUPFAM" id="SSF49299">
    <property type="entry name" value="PKD domain"/>
    <property type="match status" value="3"/>
</dbReference>
<evidence type="ECO:0000313" key="4">
    <source>
        <dbReference type="Proteomes" id="UP000650081"/>
    </source>
</evidence>
<gene>
    <name evidence="3" type="ORF">H9S92_16785</name>
</gene>
<dbReference type="SMART" id="SM00089">
    <property type="entry name" value="PKD"/>
    <property type="match status" value="4"/>
</dbReference>
<feature type="domain" description="PKD" evidence="2">
    <location>
        <begin position="1238"/>
        <end position="1284"/>
    </location>
</feature>
<evidence type="ECO:0000256" key="1">
    <source>
        <dbReference type="SAM" id="SignalP"/>
    </source>
</evidence>
<dbReference type="Pfam" id="PF13585">
    <property type="entry name" value="CHU_C"/>
    <property type="match status" value="1"/>
</dbReference>
<dbReference type="Proteomes" id="UP000650081">
    <property type="component" value="Unassembled WGS sequence"/>
</dbReference>